<dbReference type="OMA" id="MKHQETQ"/>
<dbReference type="PANTHER" id="PTHR16650">
    <property type="entry name" value="C21ORF13-RELATED"/>
    <property type="match status" value="1"/>
</dbReference>
<dbReference type="AlphaFoldDB" id="G1RRT7"/>
<gene>
    <name evidence="8" type="primary">LCA5L</name>
</gene>
<reference evidence="8" key="3">
    <citation type="submission" date="2025-09" db="UniProtKB">
        <authorList>
            <consortium name="Ensembl"/>
        </authorList>
    </citation>
    <scope>IDENTIFICATION</scope>
</reference>
<dbReference type="InParanoid" id="G1RRT7"/>
<keyword evidence="2 5" id="KW-0175">Coiled coil</keyword>
<feature type="region of interest" description="Disordered" evidence="6">
    <location>
        <begin position="15"/>
        <end position="52"/>
    </location>
</feature>
<name>G1RRT7_NOMLE</name>
<dbReference type="GO" id="GO:0042073">
    <property type="term" value="P:intraciliary transport"/>
    <property type="evidence" value="ECO:0007669"/>
    <property type="project" value="TreeGrafter"/>
</dbReference>
<feature type="compositionally biased region" description="Polar residues" evidence="6">
    <location>
        <begin position="37"/>
        <end position="51"/>
    </location>
</feature>
<dbReference type="InterPro" id="IPR028933">
    <property type="entry name" value="Lebercilin_dom"/>
</dbReference>
<evidence type="ECO:0000256" key="3">
    <source>
        <dbReference type="ARBA" id="ARBA00041189"/>
    </source>
</evidence>
<evidence type="ECO:0000256" key="4">
    <source>
        <dbReference type="ARBA" id="ARBA00041402"/>
    </source>
</evidence>
<feature type="region of interest" description="Disordered" evidence="6">
    <location>
        <begin position="351"/>
        <end position="393"/>
    </location>
</feature>
<dbReference type="Ensembl" id="ENSNLET00000016770.2">
    <property type="protein sequence ID" value="ENSNLEP00000015955.2"/>
    <property type="gene ID" value="ENSNLEG00000013153.2"/>
</dbReference>
<evidence type="ECO:0000256" key="2">
    <source>
        <dbReference type="ARBA" id="ARBA00023054"/>
    </source>
</evidence>
<dbReference type="GeneTree" id="ENSGT00560000077266"/>
<dbReference type="STRING" id="61853.ENSNLEP00000015955"/>
<dbReference type="HOGENOM" id="CLU_026861_0_0_1"/>
<organism evidence="8 9">
    <name type="scientific">Nomascus leucogenys</name>
    <name type="common">Northern white-cheeked gibbon</name>
    <name type="synonym">Hylobates leucogenys</name>
    <dbReference type="NCBI Taxonomy" id="61853"/>
    <lineage>
        <taxon>Eukaryota</taxon>
        <taxon>Metazoa</taxon>
        <taxon>Chordata</taxon>
        <taxon>Craniata</taxon>
        <taxon>Vertebrata</taxon>
        <taxon>Euteleostomi</taxon>
        <taxon>Mammalia</taxon>
        <taxon>Eutheria</taxon>
        <taxon>Euarchontoglires</taxon>
        <taxon>Primates</taxon>
        <taxon>Haplorrhini</taxon>
        <taxon>Catarrhini</taxon>
        <taxon>Hylobatidae</taxon>
        <taxon>Nomascus</taxon>
    </lineage>
</organism>
<feature type="region of interest" description="Disordered" evidence="6">
    <location>
        <begin position="603"/>
        <end position="641"/>
    </location>
</feature>
<dbReference type="InterPro" id="IPR026188">
    <property type="entry name" value="Lebercilin-like"/>
</dbReference>
<feature type="compositionally biased region" description="Basic and acidic residues" evidence="6">
    <location>
        <begin position="22"/>
        <end position="31"/>
    </location>
</feature>
<evidence type="ECO:0000256" key="6">
    <source>
        <dbReference type="SAM" id="MobiDB-lite"/>
    </source>
</evidence>
<feature type="compositionally biased region" description="Basic and acidic residues" evidence="6">
    <location>
        <begin position="554"/>
        <end position="566"/>
    </location>
</feature>
<accession>G1RRT7</accession>
<evidence type="ECO:0000256" key="5">
    <source>
        <dbReference type="SAM" id="Coils"/>
    </source>
</evidence>
<proteinExistence type="inferred from homology"/>
<dbReference type="GO" id="GO:0005930">
    <property type="term" value="C:axoneme"/>
    <property type="evidence" value="ECO:0007669"/>
    <property type="project" value="TreeGrafter"/>
</dbReference>
<feature type="region of interest" description="Disordered" evidence="6">
    <location>
        <begin position="489"/>
        <end position="510"/>
    </location>
</feature>
<evidence type="ECO:0000313" key="9">
    <source>
        <dbReference type="Proteomes" id="UP000001073"/>
    </source>
</evidence>
<feature type="coiled-coil region" evidence="5">
    <location>
        <begin position="200"/>
        <end position="258"/>
    </location>
</feature>
<evidence type="ECO:0000256" key="1">
    <source>
        <dbReference type="ARBA" id="ARBA00010229"/>
    </source>
</evidence>
<keyword evidence="9" id="KW-1185">Reference proteome</keyword>
<dbReference type="Proteomes" id="UP000001073">
    <property type="component" value="Chromosome 25"/>
</dbReference>
<feature type="domain" description="Lebercilin" evidence="7">
    <location>
        <begin position="140"/>
        <end position="331"/>
    </location>
</feature>
<reference evidence="8 9" key="1">
    <citation type="submission" date="2012-10" db="EMBL/GenBank/DDBJ databases">
        <authorList>
            <consortium name="Gibbon Genome Sequencing Consortium"/>
        </authorList>
    </citation>
    <scope>NUCLEOTIDE SEQUENCE [LARGE SCALE GENOMIC DNA]</scope>
</reference>
<dbReference type="EMBL" id="ADFV01123331">
    <property type="status" value="NOT_ANNOTATED_CDS"/>
    <property type="molecule type" value="Genomic_DNA"/>
</dbReference>
<dbReference type="Pfam" id="PF15619">
    <property type="entry name" value="Lebercilin"/>
    <property type="match status" value="1"/>
</dbReference>
<feature type="region of interest" description="Disordered" evidence="6">
    <location>
        <begin position="547"/>
        <end position="574"/>
    </location>
</feature>
<protein>
    <recommendedName>
        <fullName evidence="3">Lebercilin-like protein</fullName>
    </recommendedName>
    <alternativeName>
        <fullName evidence="4">Leber congenital amaurosis 5-like protein</fullName>
    </alternativeName>
</protein>
<feature type="compositionally biased region" description="Basic and acidic residues" evidence="6">
    <location>
        <begin position="615"/>
        <end position="626"/>
    </location>
</feature>
<feature type="compositionally biased region" description="Polar residues" evidence="6">
    <location>
        <begin position="631"/>
        <end position="641"/>
    </location>
</feature>
<evidence type="ECO:0000313" key="8">
    <source>
        <dbReference type="Ensembl" id="ENSNLEP00000015955.2"/>
    </source>
</evidence>
<dbReference type="EMBL" id="ADFV01123330">
    <property type="status" value="NOT_ANNOTATED_CDS"/>
    <property type="molecule type" value="Genomic_DNA"/>
</dbReference>
<dbReference type="FunCoup" id="G1RRT7">
    <property type="interactions" value="50"/>
</dbReference>
<reference evidence="8" key="2">
    <citation type="submission" date="2025-08" db="UniProtKB">
        <authorList>
            <consortium name="Ensembl"/>
        </authorList>
    </citation>
    <scope>IDENTIFICATION</scope>
</reference>
<comment type="similarity">
    <text evidence="1">Belongs to the LCA5 family.</text>
</comment>
<dbReference type="eggNOG" id="ENOG502QQSE">
    <property type="taxonomic scope" value="Eukaryota"/>
</dbReference>
<dbReference type="PANTHER" id="PTHR16650:SF9">
    <property type="entry name" value="LEBERCILIN-LIKE PROTEIN"/>
    <property type="match status" value="1"/>
</dbReference>
<sequence length="664" mass="75796">MSLADLTKTNIDEHFSSVASENNRRSAECKRSPGTGDFSQNSNASNKSVDYSRSQCSCGSLSSQYDYSEDFLCDCSEKAINRNYLKQTVVKEKEKKKYNVSKISQSKGQKEISVEKKHTWNASLFNSQIHMIAQRRDAMAHRILSARLHKIKGLKNELADMHHKLEAILTENQFLKQLQLRHLKAIGKYENSQNNLPQIMAKHQNEVKNLRQLLRISQEKERTVSRKLRETDSQLLKTKDTLQALQKLSEDKNLAEREQLTHKLSIITTKMDANDKKIQSLEKQLRLNSRAFSRQLAVETRKTLAAQTATKSLQVEVKHLQQKLKEKDRELEIKNIYSHRILKNLHDTEDYPKVSSTKSVQADRKSLPFPSMRDQGTQKSDVPPLTTKGKKATGNIDHKEKSTEINHEIPHCVNKLPKQEDSKRKYEEHLEVQILLENTGRQKDKKEDQEKKTIFVKEEQELPPKIIEVIHPERESNQEDVPVREKFKRSMQRNGMDDTLRKGTAPYTKGPLRQRRHYSFTEATENLHHGLPASGGPANAGNMRYSHSTGKHLSNREEMELEHSDSGYEPSFGKSSRIKVKDTTFRDKKSSLMEELFGSGYILKTDQSSPGVAKGSEEPLQSKESHPLPPSQASASNAFGDSKVTVVNSIKPSSPTEGKRKIIM</sequence>
<evidence type="ECO:0000259" key="7">
    <source>
        <dbReference type="Pfam" id="PF15619"/>
    </source>
</evidence>